<reference evidence="2" key="1">
    <citation type="submission" date="2014-04" db="EMBL/GenBank/DDBJ databases">
        <title>Evolutionary Origins and Diversification of the Mycorrhizal Mutualists.</title>
        <authorList>
            <consortium name="DOE Joint Genome Institute"/>
            <consortium name="Mycorrhizal Genomics Consortium"/>
            <person name="Kohler A."/>
            <person name="Kuo A."/>
            <person name="Nagy L.G."/>
            <person name="Floudas D."/>
            <person name="Copeland A."/>
            <person name="Barry K.W."/>
            <person name="Cichocki N."/>
            <person name="Veneault-Fourrey C."/>
            <person name="LaButti K."/>
            <person name="Lindquist E.A."/>
            <person name="Lipzen A."/>
            <person name="Lundell T."/>
            <person name="Morin E."/>
            <person name="Murat C."/>
            <person name="Riley R."/>
            <person name="Ohm R."/>
            <person name="Sun H."/>
            <person name="Tunlid A."/>
            <person name="Henrissat B."/>
            <person name="Grigoriev I.V."/>
            <person name="Hibbett D.S."/>
            <person name="Martin F."/>
        </authorList>
    </citation>
    <scope>NUCLEOTIDE SEQUENCE [LARGE SCALE GENOMIC DNA]</scope>
    <source>
        <strain evidence="2">FD-334 SS-4</strain>
    </source>
</reference>
<sequence>MDTGHYLQIPDKFTPNVQCHSEAASWAIPSDSHVGYAGISAGHHHDLHASCIDHRLALNNSISNNTQRLRVSRLPRMRPTTRSGKFREALTIALVNRRLNRCNHLLCSGTYDDELVEPTLSLPTRFDEVRNSRASRDFPTIHRRIARHRPAFTAYSTPYAKNMFTLLKGRSDIISQGQIQSALVDP</sequence>
<protein>
    <submittedName>
        <fullName evidence="1">Uncharacterized protein</fullName>
    </submittedName>
</protein>
<dbReference type="AlphaFoldDB" id="A0A0D2P384"/>
<proteinExistence type="predicted"/>
<organism evidence="1 2">
    <name type="scientific">Hypholoma sublateritium (strain FD-334 SS-4)</name>
    <dbReference type="NCBI Taxonomy" id="945553"/>
    <lineage>
        <taxon>Eukaryota</taxon>
        <taxon>Fungi</taxon>
        <taxon>Dikarya</taxon>
        <taxon>Basidiomycota</taxon>
        <taxon>Agaricomycotina</taxon>
        <taxon>Agaricomycetes</taxon>
        <taxon>Agaricomycetidae</taxon>
        <taxon>Agaricales</taxon>
        <taxon>Agaricineae</taxon>
        <taxon>Strophariaceae</taxon>
        <taxon>Hypholoma</taxon>
    </lineage>
</organism>
<dbReference type="EMBL" id="KN817545">
    <property type="protein sequence ID" value="KJA23136.1"/>
    <property type="molecule type" value="Genomic_DNA"/>
</dbReference>
<name>A0A0D2P384_HYPSF</name>
<keyword evidence="2" id="KW-1185">Reference proteome</keyword>
<gene>
    <name evidence="1" type="ORF">HYPSUDRAFT_603833</name>
</gene>
<dbReference type="Proteomes" id="UP000054270">
    <property type="component" value="Unassembled WGS sequence"/>
</dbReference>
<evidence type="ECO:0000313" key="1">
    <source>
        <dbReference type="EMBL" id="KJA23136.1"/>
    </source>
</evidence>
<evidence type="ECO:0000313" key="2">
    <source>
        <dbReference type="Proteomes" id="UP000054270"/>
    </source>
</evidence>
<accession>A0A0D2P384</accession>